<keyword evidence="3" id="KW-1185">Reference proteome</keyword>
<proteinExistence type="predicted"/>
<keyword evidence="2" id="KW-0012">Acyltransferase</keyword>
<gene>
    <name evidence="2" type="ORF">RM425_16855</name>
</gene>
<dbReference type="Pfam" id="PF00583">
    <property type="entry name" value="Acetyltransf_1"/>
    <property type="match status" value="1"/>
</dbReference>
<comment type="caution">
    <text evidence="2">The sequence shown here is derived from an EMBL/GenBank/DDBJ whole genome shotgun (WGS) entry which is preliminary data.</text>
</comment>
<evidence type="ECO:0000259" key="1">
    <source>
        <dbReference type="PROSITE" id="PS51186"/>
    </source>
</evidence>
<feature type="domain" description="N-acetyltransferase" evidence="1">
    <location>
        <begin position="1"/>
        <end position="160"/>
    </location>
</feature>
<dbReference type="InterPro" id="IPR016181">
    <property type="entry name" value="Acyl_CoA_acyltransferase"/>
</dbReference>
<name>A0ABU2KBM2_9ACTN</name>
<keyword evidence="2" id="KW-0808">Transferase</keyword>
<evidence type="ECO:0000313" key="3">
    <source>
        <dbReference type="Proteomes" id="UP001183222"/>
    </source>
</evidence>
<dbReference type="Proteomes" id="UP001183222">
    <property type="component" value="Unassembled WGS sequence"/>
</dbReference>
<dbReference type="RefSeq" id="WP_311346379.1">
    <property type="nucleotide sequence ID" value="NZ_JAVREI010000014.1"/>
</dbReference>
<sequence>MRVRLVPVEDAALAAAARALCAAPVDPPGIPDHDWLHGDPGEVLRRLRLARDRRLAAGGRAWTIGADGAVVGYLSASIDDGGARAETFSVVARAEQGRGIGFAARRLALDELAAAGIRSVVSLARPGSASAAVSRRLGYRLTGTEERTHPDGYVVALERYELRLPRGDARMIGG</sequence>
<reference evidence="3" key="1">
    <citation type="submission" date="2023-07" db="EMBL/GenBank/DDBJ databases">
        <title>30 novel species of actinomycetes from the DSMZ collection.</title>
        <authorList>
            <person name="Nouioui I."/>
        </authorList>
    </citation>
    <scope>NUCLEOTIDE SEQUENCE [LARGE SCALE GENOMIC DNA]</scope>
    <source>
        <strain evidence="3">DSM 46792</strain>
    </source>
</reference>
<accession>A0ABU2KBM2</accession>
<dbReference type="GO" id="GO:0016746">
    <property type="term" value="F:acyltransferase activity"/>
    <property type="evidence" value="ECO:0007669"/>
    <property type="project" value="UniProtKB-KW"/>
</dbReference>
<dbReference type="SUPFAM" id="SSF55729">
    <property type="entry name" value="Acyl-CoA N-acyltransferases (Nat)"/>
    <property type="match status" value="1"/>
</dbReference>
<organism evidence="2 3">
    <name type="scientific">Blastococcus goldschmidtiae</name>
    <dbReference type="NCBI Taxonomy" id="3075546"/>
    <lineage>
        <taxon>Bacteria</taxon>
        <taxon>Bacillati</taxon>
        <taxon>Actinomycetota</taxon>
        <taxon>Actinomycetes</taxon>
        <taxon>Geodermatophilales</taxon>
        <taxon>Geodermatophilaceae</taxon>
        <taxon>Blastococcus</taxon>
    </lineage>
</organism>
<dbReference type="EMBL" id="JAVREI010000014">
    <property type="protein sequence ID" value="MDT0277572.1"/>
    <property type="molecule type" value="Genomic_DNA"/>
</dbReference>
<dbReference type="EC" id="2.3.1.-" evidence="2"/>
<dbReference type="Gene3D" id="3.40.630.30">
    <property type="match status" value="1"/>
</dbReference>
<dbReference type="PROSITE" id="PS51186">
    <property type="entry name" value="GNAT"/>
    <property type="match status" value="1"/>
</dbReference>
<protein>
    <submittedName>
        <fullName evidence="2">GNAT family N-acetyltransferase</fullName>
        <ecNumber evidence="2">2.3.1.-</ecNumber>
    </submittedName>
</protein>
<dbReference type="InterPro" id="IPR000182">
    <property type="entry name" value="GNAT_dom"/>
</dbReference>
<evidence type="ECO:0000313" key="2">
    <source>
        <dbReference type="EMBL" id="MDT0277572.1"/>
    </source>
</evidence>